<dbReference type="AlphaFoldDB" id="A0A8H5MAX4"/>
<comment type="subcellular location">
    <subcellularLocation>
        <location evidence="1">Secreted</location>
    </subcellularLocation>
</comment>
<organism evidence="5 6">
    <name type="scientific">Tricholomella constricta</name>
    <dbReference type="NCBI Taxonomy" id="117010"/>
    <lineage>
        <taxon>Eukaryota</taxon>
        <taxon>Fungi</taxon>
        <taxon>Dikarya</taxon>
        <taxon>Basidiomycota</taxon>
        <taxon>Agaricomycotina</taxon>
        <taxon>Agaricomycetes</taxon>
        <taxon>Agaricomycetidae</taxon>
        <taxon>Agaricales</taxon>
        <taxon>Tricholomatineae</taxon>
        <taxon>Lyophyllaceae</taxon>
        <taxon>Tricholomella</taxon>
    </lineage>
</organism>
<dbReference type="GO" id="GO:0005576">
    <property type="term" value="C:extracellular region"/>
    <property type="evidence" value="ECO:0007669"/>
    <property type="project" value="UniProtKB-SubCell"/>
</dbReference>
<accession>A0A8H5MAX4</accession>
<evidence type="ECO:0000256" key="2">
    <source>
        <dbReference type="ARBA" id="ARBA00010421"/>
    </source>
</evidence>
<keyword evidence="6" id="KW-1185">Reference proteome</keyword>
<dbReference type="EMBL" id="JAACJP010000002">
    <property type="protein sequence ID" value="KAF5386946.1"/>
    <property type="molecule type" value="Genomic_DNA"/>
</dbReference>
<dbReference type="Pfam" id="PF07249">
    <property type="entry name" value="Cerato-platanin"/>
    <property type="match status" value="1"/>
</dbReference>
<keyword evidence="4" id="KW-0732">Signal</keyword>
<sequence>MQFLTIALPLALSLLISPARGITAPLSYDRVYSVAGASLDTVACSDGSHGLKTRGFTTFGSLPTFPFIGGAEAIEGWNSVNCGTCYQLTYTNATSGSKKSINILAIDSTKPGFNVALPAMEVLVGSQAADIGTAVVEAKQINASFCGLH</sequence>
<feature type="chain" id="PRO_5034626940" evidence="4">
    <location>
        <begin position="22"/>
        <end position="149"/>
    </location>
</feature>
<dbReference type="OrthoDB" id="4898945at2759"/>
<evidence type="ECO:0000313" key="5">
    <source>
        <dbReference type="EMBL" id="KAF5386946.1"/>
    </source>
</evidence>
<proteinExistence type="inferred from homology"/>
<dbReference type="Proteomes" id="UP000565441">
    <property type="component" value="Unassembled WGS sequence"/>
</dbReference>
<reference evidence="5 6" key="1">
    <citation type="journal article" date="2020" name="ISME J.">
        <title>Uncovering the hidden diversity of litter-decomposition mechanisms in mushroom-forming fungi.</title>
        <authorList>
            <person name="Floudas D."/>
            <person name="Bentzer J."/>
            <person name="Ahren D."/>
            <person name="Johansson T."/>
            <person name="Persson P."/>
            <person name="Tunlid A."/>
        </authorList>
    </citation>
    <scope>NUCLEOTIDE SEQUENCE [LARGE SCALE GENOMIC DNA]</scope>
    <source>
        <strain evidence="5 6">CBS 661.87</strain>
    </source>
</reference>
<keyword evidence="3" id="KW-0964">Secreted</keyword>
<evidence type="ECO:0000256" key="4">
    <source>
        <dbReference type="SAM" id="SignalP"/>
    </source>
</evidence>
<gene>
    <name evidence="5" type="ORF">D9615_002020</name>
</gene>
<evidence type="ECO:0000313" key="6">
    <source>
        <dbReference type="Proteomes" id="UP000565441"/>
    </source>
</evidence>
<comment type="similarity">
    <text evidence="2">Belongs to the cerato-platanin family.</text>
</comment>
<evidence type="ECO:0000256" key="3">
    <source>
        <dbReference type="ARBA" id="ARBA00022525"/>
    </source>
</evidence>
<feature type="signal peptide" evidence="4">
    <location>
        <begin position="1"/>
        <end position="21"/>
    </location>
</feature>
<comment type="caution">
    <text evidence="5">The sequence shown here is derived from an EMBL/GenBank/DDBJ whole genome shotgun (WGS) entry which is preliminary data.</text>
</comment>
<name>A0A8H5MAX4_9AGAR</name>
<dbReference type="SUPFAM" id="SSF50685">
    <property type="entry name" value="Barwin-like endoglucanases"/>
    <property type="match status" value="1"/>
</dbReference>
<evidence type="ECO:0000256" key="1">
    <source>
        <dbReference type="ARBA" id="ARBA00004613"/>
    </source>
</evidence>
<protein>
    <submittedName>
        <fullName evidence="5">Uncharacterized protein</fullName>
    </submittedName>
</protein>
<dbReference type="InterPro" id="IPR010829">
    <property type="entry name" value="Cerato-platanin"/>
</dbReference>
<dbReference type="CDD" id="cd22778">
    <property type="entry name" value="DPBB_CEPL-like"/>
    <property type="match status" value="1"/>
</dbReference>
<dbReference type="Gene3D" id="2.40.40.10">
    <property type="entry name" value="RlpA-like domain"/>
    <property type="match status" value="1"/>
</dbReference>
<dbReference type="InterPro" id="IPR036908">
    <property type="entry name" value="RlpA-like_sf"/>
</dbReference>